<reference evidence="1 2" key="1">
    <citation type="journal article" date="2016" name="Nat. Commun.">
        <title>Thousands of microbial genomes shed light on interconnected biogeochemical processes in an aquifer system.</title>
        <authorList>
            <person name="Anantharaman K."/>
            <person name="Brown C.T."/>
            <person name="Hug L.A."/>
            <person name="Sharon I."/>
            <person name="Castelle C.J."/>
            <person name="Probst A.J."/>
            <person name="Thomas B.C."/>
            <person name="Singh A."/>
            <person name="Wilkins M.J."/>
            <person name="Karaoz U."/>
            <person name="Brodie E.L."/>
            <person name="Williams K.H."/>
            <person name="Hubbard S.S."/>
            <person name="Banfield J.F."/>
        </authorList>
    </citation>
    <scope>NUCLEOTIDE SEQUENCE [LARGE SCALE GENOMIC DNA]</scope>
</reference>
<proteinExistence type="predicted"/>
<name>A0A1F7S2Q8_9BACT</name>
<evidence type="ECO:0000313" key="1">
    <source>
        <dbReference type="EMBL" id="OGL47397.1"/>
    </source>
</evidence>
<comment type="caution">
    <text evidence="1">The sequence shown here is derived from an EMBL/GenBank/DDBJ whole genome shotgun (WGS) entry which is preliminary data.</text>
</comment>
<dbReference type="EMBL" id="MGDE01000038">
    <property type="protein sequence ID" value="OGL47397.1"/>
    <property type="molecule type" value="Genomic_DNA"/>
</dbReference>
<organism evidence="1 2">
    <name type="scientific">Candidatus Schekmanbacteria bacterium RBG_16_38_10</name>
    <dbReference type="NCBI Taxonomy" id="1817879"/>
    <lineage>
        <taxon>Bacteria</taxon>
        <taxon>Candidatus Schekmaniibacteriota</taxon>
    </lineage>
</organism>
<dbReference type="Proteomes" id="UP000178797">
    <property type="component" value="Unassembled WGS sequence"/>
</dbReference>
<accession>A0A1F7S2Q8</accession>
<protein>
    <submittedName>
        <fullName evidence="1">Uncharacterized protein</fullName>
    </submittedName>
</protein>
<dbReference type="AlphaFoldDB" id="A0A1F7S2Q8"/>
<gene>
    <name evidence="1" type="ORF">A2W05_01050</name>
</gene>
<sequence>MIRRFYYTTEGNFDVCRMTGAKQLGRTETFCDYPDVKQNGMPRMNFIDIIEQLQYEEFENFVNPDEFPEFNIWSVKNMAKRYGETVSNFKRIALDPTCPAPVIIDGPVWFSHLASLDCWYEDADRMRRIRIIKRIKNLPTLGVTSSSGGAI</sequence>
<evidence type="ECO:0000313" key="2">
    <source>
        <dbReference type="Proteomes" id="UP000178797"/>
    </source>
</evidence>